<evidence type="ECO:0000256" key="7">
    <source>
        <dbReference type="ARBA" id="ARBA00022676"/>
    </source>
</evidence>
<keyword evidence="17" id="KW-1185">Reference proteome</keyword>
<evidence type="ECO:0000256" key="6">
    <source>
        <dbReference type="ARBA" id="ARBA00019988"/>
    </source>
</evidence>
<organism evidence="16 17">
    <name type="scientific">Chytriomyces confervae</name>
    <dbReference type="NCBI Taxonomy" id="246404"/>
    <lineage>
        <taxon>Eukaryota</taxon>
        <taxon>Fungi</taxon>
        <taxon>Fungi incertae sedis</taxon>
        <taxon>Chytridiomycota</taxon>
        <taxon>Chytridiomycota incertae sedis</taxon>
        <taxon>Chytridiomycetes</taxon>
        <taxon>Chytridiales</taxon>
        <taxon>Chytriomycetaceae</taxon>
        <taxon>Chytriomyces</taxon>
    </lineage>
</organism>
<feature type="transmembrane region" description="Helical" evidence="15">
    <location>
        <begin position="16"/>
        <end position="36"/>
    </location>
</feature>
<evidence type="ECO:0000313" key="16">
    <source>
        <dbReference type="EMBL" id="TPX75391.1"/>
    </source>
</evidence>
<comment type="similarity">
    <text evidence="4">Belongs to the glycosyltransferase 2 family.</text>
</comment>
<dbReference type="InterPro" id="IPR025993">
    <property type="entry name" value="Ceramide_glucosylTrfase"/>
</dbReference>
<reference evidence="16 17" key="1">
    <citation type="journal article" date="2019" name="Sci. Rep.">
        <title>Comparative genomics of chytrid fungi reveal insights into the obligate biotrophic and pathogenic lifestyle of Synchytrium endobioticum.</title>
        <authorList>
            <person name="van de Vossenberg B.T.L.H."/>
            <person name="Warris S."/>
            <person name="Nguyen H.D.T."/>
            <person name="van Gent-Pelzer M.P.E."/>
            <person name="Joly D.L."/>
            <person name="van de Geest H.C."/>
            <person name="Bonants P.J.M."/>
            <person name="Smith D.S."/>
            <person name="Levesque C.A."/>
            <person name="van der Lee T.A.J."/>
        </authorList>
    </citation>
    <scope>NUCLEOTIDE SEQUENCE [LARGE SCALE GENOMIC DNA]</scope>
    <source>
        <strain evidence="16 17">CBS 675.73</strain>
    </source>
</reference>
<name>A0A507FG97_9FUNG</name>
<keyword evidence="7" id="KW-0328">Glycosyltransferase</keyword>
<dbReference type="EC" id="2.4.1.80" evidence="5"/>
<dbReference type="SUPFAM" id="SSF53448">
    <property type="entry name" value="Nucleotide-diphospho-sugar transferases"/>
    <property type="match status" value="1"/>
</dbReference>
<evidence type="ECO:0000256" key="15">
    <source>
        <dbReference type="SAM" id="Phobius"/>
    </source>
</evidence>
<proteinExistence type="inferred from homology"/>
<dbReference type="Proteomes" id="UP000320333">
    <property type="component" value="Unassembled WGS sequence"/>
</dbReference>
<evidence type="ECO:0000256" key="13">
    <source>
        <dbReference type="ARBA" id="ARBA00031543"/>
    </source>
</evidence>
<keyword evidence="9 15" id="KW-0812">Transmembrane</keyword>
<comment type="pathway">
    <text evidence="2">Lipid metabolism; sphingolipid metabolism.</text>
</comment>
<dbReference type="EMBL" id="QEAP01000082">
    <property type="protein sequence ID" value="TPX75391.1"/>
    <property type="molecule type" value="Genomic_DNA"/>
</dbReference>
<dbReference type="PANTHER" id="PTHR12726:SF0">
    <property type="entry name" value="CERAMIDE GLUCOSYLTRANSFERASE"/>
    <property type="match status" value="1"/>
</dbReference>
<dbReference type="OrthoDB" id="1483400at2759"/>
<evidence type="ECO:0000256" key="3">
    <source>
        <dbReference type="ARBA" id="ARBA00004991"/>
    </source>
</evidence>
<evidence type="ECO:0000256" key="12">
    <source>
        <dbReference type="ARBA" id="ARBA00031017"/>
    </source>
</evidence>
<evidence type="ECO:0000256" key="1">
    <source>
        <dbReference type="ARBA" id="ARBA00004141"/>
    </source>
</evidence>
<dbReference type="STRING" id="246404.A0A507FG97"/>
<evidence type="ECO:0000256" key="9">
    <source>
        <dbReference type="ARBA" id="ARBA00022692"/>
    </source>
</evidence>
<accession>A0A507FG97</accession>
<protein>
    <recommendedName>
        <fullName evidence="6">Ceramide glucosyltransferase</fullName>
        <ecNumber evidence="5">2.4.1.80</ecNumber>
    </recommendedName>
    <alternativeName>
        <fullName evidence="13">Glucosylceramide synthase</fullName>
    </alternativeName>
    <alternativeName>
        <fullName evidence="14">UDP-glucose ceramide glucosyltransferase</fullName>
    </alternativeName>
    <alternativeName>
        <fullName evidence="12">UDP-glucose:N-acylsphingosine D-glucosyltransferase</fullName>
    </alternativeName>
</protein>
<dbReference type="UniPathway" id="UPA00222"/>
<evidence type="ECO:0000256" key="8">
    <source>
        <dbReference type="ARBA" id="ARBA00022679"/>
    </source>
</evidence>
<dbReference type="PANTHER" id="PTHR12726">
    <property type="entry name" value="CERAMIDE GLUCOSYLTRANSFERASE"/>
    <property type="match status" value="1"/>
</dbReference>
<dbReference type="CDD" id="cd02520">
    <property type="entry name" value="Glucosylceramide_synthase"/>
    <property type="match status" value="1"/>
</dbReference>
<evidence type="ECO:0000256" key="2">
    <source>
        <dbReference type="ARBA" id="ARBA00004760"/>
    </source>
</evidence>
<dbReference type="Gene3D" id="3.90.550.10">
    <property type="entry name" value="Spore Coat Polysaccharide Biosynthesis Protein SpsA, Chain A"/>
    <property type="match status" value="1"/>
</dbReference>
<dbReference type="InterPro" id="IPR029044">
    <property type="entry name" value="Nucleotide-diphossugar_trans"/>
</dbReference>
<dbReference type="GO" id="GO:0008120">
    <property type="term" value="F:ceramide glucosyltransferase activity"/>
    <property type="evidence" value="ECO:0007669"/>
    <property type="project" value="UniProtKB-EC"/>
</dbReference>
<comment type="pathway">
    <text evidence="3">Sphingolipid metabolism.</text>
</comment>
<keyword evidence="10 15" id="KW-1133">Transmembrane helix</keyword>
<gene>
    <name evidence="16" type="ORF">CcCBS67573_g03318</name>
</gene>
<comment type="subcellular location">
    <subcellularLocation>
        <location evidence="1">Membrane</location>
        <topology evidence="1">Multi-pass membrane protein</topology>
    </subcellularLocation>
</comment>
<evidence type="ECO:0000256" key="11">
    <source>
        <dbReference type="ARBA" id="ARBA00023136"/>
    </source>
</evidence>
<evidence type="ECO:0000256" key="4">
    <source>
        <dbReference type="ARBA" id="ARBA00006739"/>
    </source>
</evidence>
<comment type="caution">
    <text evidence="16">The sequence shown here is derived from an EMBL/GenBank/DDBJ whole genome shotgun (WGS) entry which is preliminary data.</text>
</comment>
<dbReference type="Pfam" id="PF13506">
    <property type="entry name" value="Glyco_transf_21"/>
    <property type="match status" value="1"/>
</dbReference>
<dbReference type="AlphaFoldDB" id="A0A507FG97"/>
<feature type="transmembrane region" description="Helical" evidence="15">
    <location>
        <begin position="444"/>
        <end position="466"/>
    </location>
</feature>
<keyword evidence="11 15" id="KW-0472">Membrane</keyword>
<evidence type="ECO:0000256" key="5">
    <source>
        <dbReference type="ARBA" id="ARBA00012699"/>
    </source>
</evidence>
<dbReference type="GO" id="GO:0016020">
    <property type="term" value="C:membrane"/>
    <property type="evidence" value="ECO:0007669"/>
    <property type="project" value="UniProtKB-SubCell"/>
</dbReference>
<sequence length="555" mass="61681">MNATRSSNLLQVRLDHVLSIVLGTVGVGVWLFMMFIEYKHAFLNTMSLGWWGHICSHLRYAFKPQAKSSLLPKSKAPGVSILRPLKGVDANLKENLASSFRLVYPNYEILFSVADLDDPAIQVVKDLSHQYPHVQSRLFIGETNIGVNPKVNNMMSAYNAANHDIIWILDSNISVTPNTLGRAVDCLNQPNVGLVHHIPIGVRPESLGPAVEQVFLNACHAKLYTMINKLRLTSCVIGKSNMFRKTYLERIGGLAHYGKFMSEDNIIGQSMWDQGWRHEIPADVVYQPLGNLSLSDFLKRRARWTRIRKFTILVGTLVEPFSECFLNGAMDVAFGLVIDGGMVTDNFPRFLVAWMLREVTALPVYLYAYAGSHVEWRGKPFKLKSDGTVVPCPPASETPESIWSQLFSSMKPIFTATPAARKHTAFQAVYSTLRSPTLSVQIKLWTVLISSLAAALFVCAIVFEFLRSVWSFDVNSSTATAAAAVPGIGRSDDSLNVVIPAVLPNLPTNPPPLWEQTACYMSGCQFSGRRPTFGEAWTAMFVSLVDRAQTHTKQL</sequence>
<dbReference type="GO" id="GO:0006679">
    <property type="term" value="P:glucosylceramide biosynthetic process"/>
    <property type="evidence" value="ECO:0007669"/>
    <property type="project" value="TreeGrafter"/>
</dbReference>
<keyword evidence="8" id="KW-0808">Transferase</keyword>
<evidence type="ECO:0000256" key="10">
    <source>
        <dbReference type="ARBA" id="ARBA00022989"/>
    </source>
</evidence>
<evidence type="ECO:0000313" key="17">
    <source>
        <dbReference type="Proteomes" id="UP000320333"/>
    </source>
</evidence>
<evidence type="ECO:0000256" key="14">
    <source>
        <dbReference type="ARBA" id="ARBA00032575"/>
    </source>
</evidence>